<proteinExistence type="predicted"/>
<evidence type="ECO:0000313" key="1">
    <source>
        <dbReference type="EMBL" id="KFB44981.1"/>
    </source>
</evidence>
<organism evidence="1">
    <name type="scientific">Anopheles sinensis</name>
    <name type="common">Mosquito</name>
    <dbReference type="NCBI Taxonomy" id="74873"/>
    <lineage>
        <taxon>Eukaryota</taxon>
        <taxon>Metazoa</taxon>
        <taxon>Ecdysozoa</taxon>
        <taxon>Arthropoda</taxon>
        <taxon>Hexapoda</taxon>
        <taxon>Insecta</taxon>
        <taxon>Pterygota</taxon>
        <taxon>Neoptera</taxon>
        <taxon>Endopterygota</taxon>
        <taxon>Diptera</taxon>
        <taxon>Nematocera</taxon>
        <taxon>Culicoidea</taxon>
        <taxon>Culicidae</taxon>
        <taxon>Anophelinae</taxon>
        <taxon>Anopheles</taxon>
    </lineage>
</organism>
<sequence>MEIMDIPIIARDYLPSPERQVRSVRAANVVHQCLSQTVTVLMTMVAVVVVTPDALLP</sequence>
<accession>A0A084W437</accession>
<gene>
    <name evidence="1" type="ORF">ZHAS_00012916</name>
</gene>
<protein>
    <submittedName>
        <fullName evidence="1 2">Uncharacterized protein</fullName>
    </submittedName>
</protein>
<name>A0A084W437_ANOSI</name>
<dbReference type="EnsemblMetazoa" id="ASIC012916-RA">
    <property type="protein sequence ID" value="ASIC012916-PA"/>
    <property type="gene ID" value="ASIC012916"/>
</dbReference>
<dbReference type="AlphaFoldDB" id="A0A084W437"/>
<keyword evidence="3" id="KW-1185">Reference proteome</keyword>
<evidence type="ECO:0000313" key="2">
    <source>
        <dbReference type="EnsemblMetazoa" id="ASIC012916-PA"/>
    </source>
</evidence>
<evidence type="ECO:0000313" key="3">
    <source>
        <dbReference type="Proteomes" id="UP000030765"/>
    </source>
</evidence>
<reference evidence="2" key="2">
    <citation type="submission" date="2020-05" db="UniProtKB">
        <authorList>
            <consortium name="EnsemblMetazoa"/>
        </authorList>
    </citation>
    <scope>IDENTIFICATION</scope>
</reference>
<dbReference type="Proteomes" id="UP000030765">
    <property type="component" value="Unassembled WGS sequence"/>
</dbReference>
<reference evidence="1 3" key="1">
    <citation type="journal article" date="2014" name="BMC Genomics">
        <title>Genome sequence of Anopheles sinensis provides insight into genetics basis of mosquito competence for malaria parasites.</title>
        <authorList>
            <person name="Zhou D."/>
            <person name="Zhang D."/>
            <person name="Ding G."/>
            <person name="Shi L."/>
            <person name="Hou Q."/>
            <person name="Ye Y."/>
            <person name="Xu Y."/>
            <person name="Zhou H."/>
            <person name="Xiong C."/>
            <person name="Li S."/>
            <person name="Yu J."/>
            <person name="Hong S."/>
            <person name="Yu X."/>
            <person name="Zou P."/>
            <person name="Chen C."/>
            <person name="Chang X."/>
            <person name="Wang W."/>
            <person name="Lv Y."/>
            <person name="Sun Y."/>
            <person name="Ma L."/>
            <person name="Shen B."/>
            <person name="Zhu C."/>
        </authorList>
    </citation>
    <scope>NUCLEOTIDE SEQUENCE [LARGE SCALE GENOMIC DNA]</scope>
</reference>
<dbReference type="VEuPathDB" id="VectorBase:ASIC012916"/>
<dbReference type="EMBL" id="ATLV01020271">
    <property type="status" value="NOT_ANNOTATED_CDS"/>
    <property type="molecule type" value="Genomic_DNA"/>
</dbReference>
<dbReference type="EMBL" id="KE525297">
    <property type="protein sequence ID" value="KFB44981.1"/>
    <property type="molecule type" value="Genomic_DNA"/>
</dbReference>